<gene>
    <name evidence="2" type="ORF">OIDMADRAFT_56568</name>
</gene>
<evidence type="ECO:0000313" key="3">
    <source>
        <dbReference type="Proteomes" id="UP000054321"/>
    </source>
</evidence>
<proteinExistence type="predicted"/>
<protein>
    <submittedName>
        <fullName evidence="2">Uncharacterized protein</fullName>
    </submittedName>
</protein>
<dbReference type="AlphaFoldDB" id="A0A0C3H833"/>
<dbReference type="OrthoDB" id="2328572at2759"/>
<evidence type="ECO:0000256" key="1">
    <source>
        <dbReference type="SAM" id="MobiDB-lite"/>
    </source>
</evidence>
<dbReference type="InParanoid" id="A0A0C3H833"/>
<dbReference type="Proteomes" id="UP000054321">
    <property type="component" value="Unassembled WGS sequence"/>
</dbReference>
<accession>A0A0C3H833</accession>
<evidence type="ECO:0000313" key="2">
    <source>
        <dbReference type="EMBL" id="KIM99434.1"/>
    </source>
</evidence>
<dbReference type="HOGENOM" id="CLU_1461740_0_0_1"/>
<organism evidence="2 3">
    <name type="scientific">Oidiodendron maius (strain Zn)</name>
    <dbReference type="NCBI Taxonomy" id="913774"/>
    <lineage>
        <taxon>Eukaryota</taxon>
        <taxon>Fungi</taxon>
        <taxon>Dikarya</taxon>
        <taxon>Ascomycota</taxon>
        <taxon>Pezizomycotina</taxon>
        <taxon>Leotiomycetes</taxon>
        <taxon>Leotiomycetes incertae sedis</taxon>
        <taxon>Myxotrichaceae</taxon>
        <taxon>Oidiodendron</taxon>
    </lineage>
</organism>
<sequence length="185" mass="20379">MDCKCLERHAPLAFLHASIFSKAIFWYQVAGRIIRSAATPIKSQSRFVSSPNSALPDDCAHGRSRGTPVSSSFSPRTLESLSVSIGHFDVDAEDRATLSQHLLLSELRKAAALAARIQMRRGDSEYETFSTSEGDSSRDPSGILGNWIQAELARTIREVKSILIAADGFDSNSDNFVRRQLLLRP</sequence>
<feature type="region of interest" description="Disordered" evidence="1">
    <location>
        <begin position="52"/>
        <end position="73"/>
    </location>
</feature>
<reference evidence="2 3" key="1">
    <citation type="submission" date="2014-04" db="EMBL/GenBank/DDBJ databases">
        <authorList>
            <consortium name="DOE Joint Genome Institute"/>
            <person name="Kuo A."/>
            <person name="Martino E."/>
            <person name="Perotto S."/>
            <person name="Kohler A."/>
            <person name="Nagy L.G."/>
            <person name="Floudas D."/>
            <person name="Copeland A."/>
            <person name="Barry K.W."/>
            <person name="Cichocki N."/>
            <person name="Veneault-Fourrey C."/>
            <person name="LaButti K."/>
            <person name="Lindquist E.A."/>
            <person name="Lipzen A."/>
            <person name="Lundell T."/>
            <person name="Morin E."/>
            <person name="Murat C."/>
            <person name="Sun H."/>
            <person name="Tunlid A."/>
            <person name="Henrissat B."/>
            <person name="Grigoriev I.V."/>
            <person name="Hibbett D.S."/>
            <person name="Martin F."/>
            <person name="Nordberg H.P."/>
            <person name="Cantor M.N."/>
            <person name="Hua S.X."/>
        </authorList>
    </citation>
    <scope>NUCLEOTIDE SEQUENCE [LARGE SCALE GENOMIC DNA]</scope>
    <source>
        <strain evidence="2 3">Zn</strain>
    </source>
</reference>
<name>A0A0C3H833_OIDMZ</name>
<keyword evidence="3" id="KW-1185">Reference proteome</keyword>
<reference evidence="3" key="2">
    <citation type="submission" date="2015-01" db="EMBL/GenBank/DDBJ databases">
        <title>Evolutionary Origins and Diversification of the Mycorrhizal Mutualists.</title>
        <authorList>
            <consortium name="DOE Joint Genome Institute"/>
            <consortium name="Mycorrhizal Genomics Consortium"/>
            <person name="Kohler A."/>
            <person name="Kuo A."/>
            <person name="Nagy L.G."/>
            <person name="Floudas D."/>
            <person name="Copeland A."/>
            <person name="Barry K.W."/>
            <person name="Cichocki N."/>
            <person name="Veneault-Fourrey C."/>
            <person name="LaButti K."/>
            <person name="Lindquist E.A."/>
            <person name="Lipzen A."/>
            <person name="Lundell T."/>
            <person name="Morin E."/>
            <person name="Murat C."/>
            <person name="Riley R."/>
            <person name="Ohm R."/>
            <person name="Sun H."/>
            <person name="Tunlid A."/>
            <person name="Henrissat B."/>
            <person name="Grigoriev I.V."/>
            <person name="Hibbett D.S."/>
            <person name="Martin F."/>
        </authorList>
    </citation>
    <scope>NUCLEOTIDE SEQUENCE [LARGE SCALE GENOMIC DNA]</scope>
    <source>
        <strain evidence="3">Zn</strain>
    </source>
</reference>
<dbReference type="EMBL" id="KN832879">
    <property type="protein sequence ID" value="KIM99434.1"/>
    <property type="molecule type" value="Genomic_DNA"/>
</dbReference>